<gene>
    <name evidence="1" type="primary">ddl</name>
    <name evidence="1" type="ORF">NHU_04094</name>
</gene>
<accession>A0A0D6B874</accession>
<proteinExistence type="predicted"/>
<dbReference type="Proteomes" id="UP000064912">
    <property type="component" value="Chromosome"/>
</dbReference>
<sequence>MPAADPLPAALENLRASILSTLDAGEGSEMRRLLDMRPVHQALTDVERLIRRAEECRQ</sequence>
<name>A0A0D6B874_RHOSU</name>
<reference evidence="1 2" key="1">
    <citation type="submission" date="2015-02" db="EMBL/GenBank/DDBJ databases">
        <title>Genome sequene of Rhodovulum sulfidophilum DSM 2351.</title>
        <authorList>
            <person name="Nagao N."/>
        </authorList>
    </citation>
    <scope>NUCLEOTIDE SEQUENCE [LARGE SCALE GENOMIC DNA]</scope>
    <source>
        <strain evidence="1 2">DSM 2351</strain>
    </source>
</reference>
<keyword evidence="1" id="KW-0436">Ligase</keyword>
<dbReference type="PATRIC" id="fig|35806.4.peg.4198"/>
<evidence type="ECO:0000313" key="1">
    <source>
        <dbReference type="EMBL" id="BAQ71216.1"/>
    </source>
</evidence>
<dbReference type="GO" id="GO:0016874">
    <property type="term" value="F:ligase activity"/>
    <property type="evidence" value="ECO:0007669"/>
    <property type="project" value="UniProtKB-KW"/>
</dbReference>
<dbReference type="AlphaFoldDB" id="A0A0D6B874"/>
<organism evidence="1 2">
    <name type="scientific">Rhodovulum sulfidophilum</name>
    <name type="common">Rhodobacter sulfidophilus</name>
    <dbReference type="NCBI Taxonomy" id="35806"/>
    <lineage>
        <taxon>Bacteria</taxon>
        <taxon>Pseudomonadati</taxon>
        <taxon>Pseudomonadota</taxon>
        <taxon>Alphaproteobacteria</taxon>
        <taxon>Rhodobacterales</taxon>
        <taxon>Paracoccaceae</taxon>
        <taxon>Rhodovulum</taxon>
    </lineage>
</organism>
<dbReference type="KEGG" id="rsu:NHU_04094"/>
<protein>
    <submittedName>
        <fullName evidence="1">D-alanine-D-alanine ligase</fullName>
    </submittedName>
</protein>
<evidence type="ECO:0000313" key="2">
    <source>
        <dbReference type="Proteomes" id="UP000064912"/>
    </source>
</evidence>
<dbReference type="EMBL" id="AP014800">
    <property type="protein sequence ID" value="BAQ71216.1"/>
    <property type="molecule type" value="Genomic_DNA"/>
</dbReference>